<sequence length="261" mass="28710">MHEGGKKIKINGDSVDDAQREEWMHQQLTLKSRLIETDDISFSTDNDFSGLRYIGGVDLSFVKDNNNDAIASLVVLAYPALEVSLDHPYIAGFLAFREVAPLLSLITSLQSKQPSIFPQFIIVDGNGTLHPRQFGLACHLGVLANVPTIGVGKNFLQIDDGVELSMSHVKKVTRDVLKKGGDVYYLKGQSGTVYGAAVRSLDTTTNPIFVSVGHRISLDTAIRLVLRCCKYRIPEPTRQADICSREFIRTQGDLEKGQSSS</sequence>
<dbReference type="PANTHER" id="PTHR28511">
    <property type="entry name" value="ENDONUCLEASE V"/>
    <property type="match status" value="1"/>
</dbReference>
<evidence type="ECO:0000256" key="3">
    <source>
        <dbReference type="ARBA" id="ARBA00022722"/>
    </source>
</evidence>
<comment type="subcellular location">
    <subcellularLocation>
        <location evidence="1">Cytoplasm</location>
    </subcellularLocation>
</comment>
<organism evidence="6 7">
    <name type="scientific">Paraglomus brasilianum</name>
    <dbReference type="NCBI Taxonomy" id="144538"/>
    <lineage>
        <taxon>Eukaryota</taxon>
        <taxon>Fungi</taxon>
        <taxon>Fungi incertae sedis</taxon>
        <taxon>Mucoromycota</taxon>
        <taxon>Glomeromycotina</taxon>
        <taxon>Glomeromycetes</taxon>
        <taxon>Paraglomerales</taxon>
        <taxon>Paraglomeraceae</taxon>
        <taxon>Paraglomus</taxon>
    </lineage>
</organism>
<keyword evidence="2" id="KW-0963">Cytoplasm</keyword>
<proteinExistence type="inferred from homology"/>
<keyword evidence="7" id="KW-1185">Reference proteome</keyword>
<dbReference type="InterPro" id="IPR007581">
    <property type="entry name" value="Endonuclease-V"/>
</dbReference>
<dbReference type="GO" id="GO:0003727">
    <property type="term" value="F:single-stranded RNA binding"/>
    <property type="evidence" value="ECO:0007669"/>
    <property type="project" value="TreeGrafter"/>
</dbReference>
<evidence type="ECO:0000313" key="7">
    <source>
        <dbReference type="Proteomes" id="UP000789739"/>
    </source>
</evidence>
<keyword evidence="5" id="KW-0378">Hydrolase</keyword>
<evidence type="ECO:0000256" key="5">
    <source>
        <dbReference type="ARBA" id="ARBA00022801"/>
    </source>
</evidence>
<dbReference type="OrthoDB" id="20018at2759"/>
<dbReference type="GO" id="GO:0005737">
    <property type="term" value="C:cytoplasm"/>
    <property type="evidence" value="ECO:0007669"/>
    <property type="project" value="UniProtKB-SubCell"/>
</dbReference>
<dbReference type="Proteomes" id="UP000789739">
    <property type="component" value="Unassembled WGS sequence"/>
</dbReference>
<dbReference type="CDD" id="cd06559">
    <property type="entry name" value="Endonuclease_V"/>
    <property type="match status" value="1"/>
</dbReference>
<dbReference type="Pfam" id="PF04493">
    <property type="entry name" value="Endonuclease_5"/>
    <property type="match status" value="1"/>
</dbReference>
<keyword evidence="4" id="KW-0255">Endonuclease</keyword>
<evidence type="ECO:0000313" key="6">
    <source>
        <dbReference type="EMBL" id="CAG8487809.1"/>
    </source>
</evidence>
<dbReference type="Gene3D" id="3.30.2170.10">
    <property type="entry name" value="archaeoglobus fulgidus dsm 4304 superfamily"/>
    <property type="match status" value="1"/>
</dbReference>
<evidence type="ECO:0000256" key="4">
    <source>
        <dbReference type="ARBA" id="ARBA00022759"/>
    </source>
</evidence>
<keyword evidence="3" id="KW-0540">Nuclease</keyword>
<dbReference type="HAMAP" id="MF_00801">
    <property type="entry name" value="Endonuclease_5"/>
    <property type="match status" value="1"/>
</dbReference>
<dbReference type="PANTHER" id="PTHR28511:SF1">
    <property type="entry name" value="ENDONUCLEASE V"/>
    <property type="match status" value="1"/>
</dbReference>
<evidence type="ECO:0000256" key="1">
    <source>
        <dbReference type="ARBA" id="ARBA00004496"/>
    </source>
</evidence>
<gene>
    <name evidence="6" type="ORF">PBRASI_LOCUS1932</name>
</gene>
<dbReference type="GO" id="GO:0016891">
    <property type="term" value="F:RNA endonuclease activity producing 5'-phosphomonoesters, hydrolytic mechanism"/>
    <property type="evidence" value="ECO:0007669"/>
    <property type="project" value="TreeGrafter"/>
</dbReference>
<reference evidence="6" key="1">
    <citation type="submission" date="2021-06" db="EMBL/GenBank/DDBJ databases">
        <authorList>
            <person name="Kallberg Y."/>
            <person name="Tangrot J."/>
            <person name="Rosling A."/>
        </authorList>
    </citation>
    <scope>NUCLEOTIDE SEQUENCE</scope>
    <source>
        <strain evidence="6">BR232B</strain>
    </source>
</reference>
<dbReference type="GO" id="GO:0006281">
    <property type="term" value="P:DNA repair"/>
    <property type="evidence" value="ECO:0007669"/>
    <property type="project" value="InterPro"/>
</dbReference>
<comment type="caution">
    <text evidence="6">The sequence shown here is derived from an EMBL/GenBank/DDBJ whole genome shotgun (WGS) entry which is preliminary data.</text>
</comment>
<accession>A0A9N8ZAZ9</accession>
<dbReference type="AlphaFoldDB" id="A0A9N8ZAZ9"/>
<evidence type="ECO:0000256" key="2">
    <source>
        <dbReference type="ARBA" id="ARBA00022490"/>
    </source>
</evidence>
<dbReference type="GO" id="GO:0005730">
    <property type="term" value="C:nucleolus"/>
    <property type="evidence" value="ECO:0007669"/>
    <property type="project" value="TreeGrafter"/>
</dbReference>
<protein>
    <submittedName>
        <fullName evidence="6">3295_t:CDS:1</fullName>
    </submittedName>
</protein>
<name>A0A9N8ZAZ9_9GLOM</name>
<dbReference type="EMBL" id="CAJVPI010000138">
    <property type="protein sequence ID" value="CAG8487809.1"/>
    <property type="molecule type" value="Genomic_DNA"/>
</dbReference>